<keyword evidence="4" id="KW-1185">Reference proteome</keyword>
<reference evidence="3 4" key="1">
    <citation type="submission" date="2013-11" db="EMBL/GenBank/DDBJ databases">
        <title>Comparative genomics of Ignicoccus.</title>
        <authorList>
            <person name="Podar M."/>
        </authorList>
    </citation>
    <scope>NUCLEOTIDE SEQUENCE [LARGE SCALE GENOMIC DNA]</scope>
    <source>
        <strain evidence="3 4">DSM 13165</strain>
    </source>
</reference>
<sequence>MSNEKINIEKLQKGNKLLMIVSVVIVVIAIIGIGILLLGGHSKATGSVQTTTNTQTTTTTAHTATATTEELTKSVEQGSMQPLTKVQGQTKVKEIVLRLKLKEFEELENVTLASPLTPPDEDGTFFLVLKTNTGANKLITYKGGKAIGSIDLTSEMIPIMDPRSMSYQTYNGKLLVQINNTLYALYGSKLEKLYELNASGMLSYYVKEGKVYAWNVKTWKEGNDTYGSCAYYNMSDGGKKVSEYFFDFGNVSAANVLPDAMNGDGCIGMYATSGIPVIHYWYKGKQGETKMSLQIPSLQITTQGPMFLEKEFGVSEPYLLYIQRATQDLHAFLLNLVDMITKKNVTAVVPGLYSLLGMGDFEGKGYINSVSLIALGPKGFTLLFVGNDGWKKEIPLGMLSQSYAWIQGVVEINGKKYHVLALGNLTSNDVVLNSNVGGIELLIGKVPVEGTSLTMLVKDYGDKICYSVVIVPKVGGLMGHGTQTSSKTYLSYDCLHK</sequence>
<protein>
    <submittedName>
        <fullName evidence="3">Uncharacterized protein</fullName>
    </submittedName>
</protein>
<evidence type="ECO:0000256" key="1">
    <source>
        <dbReference type="SAM" id="MobiDB-lite"/>
    </source>
</evidence>
<feature type="region of interest" description="Disordered" evidence="1">
    <location>
        <begin position="46"/>
        <end position="66"/>
    </location>
</feature>
<dbReference type="EMBL" id="CP006867">
    <property type="protein sequence ID" value="ALU12348.1"/>
    <property type="molecule type" value="Genomic_DNA"/>
</dbReference>
<evidence type="ECO:0000313" key="4">
    <source>
        <dbReference type="Proteomes" id="UP000060778"/>
    </source>
</evidence>
<name>A0A0U3G1Z5_9CREN</name>
<keyword evidence="2" id="KW-1133">Transmembrane helix</keyword>
<feature type="transmembrane region" description="Helical" evidence="2">
    <location>
        <begin position="17"/>
        <end position="39"/>
    </location>
</feature>
<keyword evidence="2" id="KW-0812">Transmembrane</keyword>
<dbReference type="RefSeq" id="WP_075049543.1">
    <property type="nucleotide sequence ID" value="NZ_CP006867.1"/>
</dbReference>
<evidence type="ECO:0000313" key="3">
    <source>
        <dbReference type="EMBL" id="ALU12348.1"/>
    </source>
</evidence>
<dbReference type="Proteomes" id="UP000060778">
    <property type="component" value="Chromosome"/>
</dbReference>
<organism evidence="3 4">
    <name type="scientific">Ignicoccus islandicus DSM 13165</name>
    <dbReference type="NCBI Taxonomy" id="940295"/>
    <lineage>
        <taxon>Archaea</taxon>
        <taxon>Thermoproteota</taxon>
        <taxon>Thermoprotei</taxon>
        <taxon>Desulfurococcales</taxon>
        <taxon>Desulfurococcaceae</taxon>
        <taxon>Ignicoccus</taxon>
    </lineage>
</organism>
<keyword evidence="2" id="KW-0472">Membrane</keyword>
<dbReference type="KEGG" id="iis:EYM_02705"/>
<dbReference type="GeneID" id="30679937"/>
<dbReference type="OrthoDB" id="386423at2157"/>
<proteinExistence type="predicted"/>
<feature type="compositionally biased region" description="Low complexity" evidence="1">
    <location>
        <begin position="50"/>
        <end position="66"/>
    </location>
</feature>
<evidence type="ECO:0000256" key="2">
    <source>
        <dbReference type="SAM" id="Phobius"/>
    </source>
</evidence>
<accession>A0A0U3G1Z5</accession>
<dbReference type="STRING" id="940295.EYM_02705"/>
<gene>
    <name evidence="3" type="ORF">EYM_02705</name>
</gene>
<dbReference type="AlphaFoldDB" id="A0A0U3G1Z5"/>